<dbReference type="GeneID" id="110235976"/>
<dbReference type="SMART" id="SM00175">
    <property type="entry name" value="RAB"/>
    <property type="match status" value="1"/>
</dbReference>
<dbReference type="EnsemblMetazoa" id="XM_021041453.2">
    <property type="protein sequence ID" value="XP_020897112.2"/>
    <property type="gene ID" value="LOC110235976"/>
</dbReference>
<dbReference type="PROSITE" id="PS51421">
    <property type="entry name" value="RAS"/>
    <property type="match status" value="1"/>
</dbReference>
<dbReference type="EnsemblMetazoa" id="XM_021041397.2">
    <property type="protein sequence ID" value="XP_020897056.2"/>
    <property type="gene ID" value="LOC110235924"/>
</dbReference>
<organism evidence="6 7">
    <name type="scientific">Exaiptasia diaphana</name>
    <name type="common">Tropical sea anemone</name>
    <name type="synonym">Aiptasia pulchella</name>
    <dbReference type="NCBI Taxonomy" id="2652724"/>
    <lineage>
        <taxon>Eukaryota</taxon>
        <taxon>Metazoa</taxon>
        <taxon>Cnidaria</taxon>
        <taxon>Anthozoa</taxon>
        <taxon>Hexacorallia</taxon>
        <taxon>Actiniaria</taxon>
        <taxon>Aiptasiidae</taxon>
        <taxon>Exaiptasia</taxon>
    </lineage>
</organism>
<dbReference type="PANTHER" id="PTHR45704">
    <property type="entry name" value="RAS-LIKE FAMILY MEMBER 11"/>
    <property type="match status" value="1"/>
</dbReference>
<evidence type="ECO:0000256" key="2">
    <source>
        <dbReference type="ARBA" id="ARBA00011984"/>
    </source>
</evidence>
<dbReference type="RefSeq" id="XP_020897056.2">
    <property type="nucleotide sequence ID" value="XM_021041397.2"/>
</dbReference>
<dbReference type="SMART" id="SM00173">
    <property type="entry name" value="RAS"/>
    <property type="match status" value="1"/>
</dbReference>
<comment type="catalytic activity">
    <reaction evidence="4">
        <text>GTP + H2O = GDP + phosphate + H(+)</text>
        <dbReference type="Rhea" id="RHEA:19669"/>
        <dbReference type="ChEBI" id="CHEBI:15377"/>
        <dbReference type="ChEBI" id="CHEBI:15378"/>
        <dbReference type="ChEBI" id="CHEBI:37565"/>
        <dbReference type="ChEBI" id="CHEBI:43474"/>
        <dbReference type="ChEBI" id="CHEBI:58189"/>
        <dbReference type="EC" id="3.6.5.2"/>
    </reaction>
</comment>
<comment type="similarity">
    <text evidence="1">Belongs to the small GTPase superfamily. Ras family.</text>
</comment>
<feature type="region of interest" description="Disordered" evidence="5">
    <location>
        <begin position="1"/>
        <end position="25"/>
    </location>
</feature>
<dbReference type="PROSITE" id="PS51419">
    <property type="entry name" value="RAB"/>
    <property type="match status" value="1"/>
</dbReference>
<dbReference type="InterPro" id="IPR027417">
    <property type="entry name" value="P-loop_NTPase"/>
</dbReference>
<dbReference type="GO" id="GO:0005525">
    <property type="term" value="F:GTP binding"/>
    <property type="evidence" value="ECO:0007669"/>
    <property type="project" value="InterPro"/>
</dbReference>
<dbReference type="InterPro" id="IPR001806">
    <property type="entry name" value="Small_GTPase"/>
</dbReference>
<dbReference type="Gene3D" id="3.40.50.300">
    <property type="entry name" value="P-loop containing nucleotide triphosphate hydrolases"/>
    <property type="match status" value="1"/>
</dbReference>
<dbReference type="SUPFAM" id="SSF52540">
    <property type="entry name" value="P-loop containing nucleoside triphosphate hydrolases"/>
    <property type="match status" value="1"/>
</dbReference>
<sequence>MEYLTLPSKPVHTANSSPKRARRGSGQNIKSLNIAVLGKDGVGKSAFIVRALTRRFIGEYDSKFECTYKNNIEMDGHSLNVEILDSMGNSSLARLDCSTSNVELFFVLYSTTDRSSFTDATKLSKHLNEARNIDPACITIVATKNDLRHLKEVEEYEGRFLAQHIGCSFYQISISDGYLETLKAVHEAIRSCMNHQSLKKKGGFFDTVLRRRSWSGQL</sequence>
<keyword evidence="3" id="KW-0378">Hydrolase</keyword>
<evidence type="ECO:0000256" key="3">
    <source>
        <dbReference type="ARBA" id="ARBA00022801"/>
    </source>
</evidence>
<dbReference type="KEGG" id="epa:110235924"/>
<dbReference type="AlphaFoldDB" id="A0A913X0K5"/>
<dbReference type="KEGG" id="epa:110235976"/>
<accession>A0A913X0K5</accession>
<proteinExistence type="inferred from homology"/>
<dbReference type="PRINTS" id="PR00449">
    <property type="entry name" value="RASTRNSFRMNG"/>
</dbReference>
<dbReference type="Pfam" id="PF00071">
    <property type="entry name" value="Ras"/>
    <property type="match status" value="1"/>
</dbReference>
<dbReference type="EC" id="3.6.5.2" evidence="2"/>
<dbReference type="Proteomes" id="UP000887567">
    <property type="component" value="Unplaced"/>
</dbReference>
<dbReference type="OMA" id="STWMFKS"/>
<evidence type="ECO:0000256" key="4">
    <source>
        <dbReference type="ARBA" id="ARBA00048098"/>
    </source>
</evidence>
<dbReference type="GeneID" id="110235924"/>
<keyword evidence="7" id="KW-1185">Reference proteome</keyword>
<evidence type="ECO:0000313" key="7">
    <source>
        <dbReference type="Proteomes" id="UP000887567"/>
    </source>
</evidence>
<name>A0A913X0K5_EXADI</name>
<protein>
    <recommendedName>
        <fullName evidence="2">small monomeric GTPase</fullName>
        <ecNumber evidence="2">3.6.5.2</ecNumber>
    </recommendedName>
</protein>
<dbReference type="RefSeq" id="XP_020897112.2">
    <property type="nucleotide sequence ID" value="XM_021041453.2"/>
</dbReference>
<evidence type="ECO:0000256" key="5">
    <source>
        <dbReference type="SAM" id="MobiDB-lite"/>
    </source>
</evidence>
<dbReference type="GO" id="GO:0003925">
    <property type="term" value="F:G protein activity"/>
    <property type="evidence" value="ECO:0007669"/>
    <property type="project" value="UniProtKB-EC"/>
</dbReference>
<dbReference type="InterPro" id="IPR051065">
    <property type="entry name" value="Ras-related_GTPase"/>
</dbReference>
<dbReference type="OrthoDB" id="18798at2759"/>
<evidence type="ECO:0000256" key="1">
    <source>
        <dbReference type="ARBA" id="ARBA00008344"/>
    </source>
</evidence>
<evidence type="ECO:0000313" key="6">
    <source>
        <dbReference type="EnsemblMetazoa" id="XP_020897056.2"/>
    </source>
</evidence>
<reference evidence="6" key="1">
    <citation type="submission" date="2022-11" db="UniProtKB">
        <authorList>
            <consortium name="EnsemblMetazoa"/>
        </authorList>
    </citation>
    <scope>IDENTIFICATION</scope>
</reference>